<keyword evidence="1" id="KW-0812">Transmembrane</keyword>
<keyword evidence="1" id="KW-1133">Transmembrane helix</keyword>
<gene>
    <name evidence="2" type="ORF">C823_02239</name>
</gene>
<evidence type="ECO:0000313" key="2">
    <source>
        <dbReference type="EMBL" id="EMZ27570.1"/>
    </source>
</evidence>
<keyword evidence="3" id="KW-1185">Reference proteome</keyword>
<accession>N2ANB6</accession>
<feature type="transmembrane region" description="Helical" evidence="1">
    <location>
        <begin position="12"/>
        <end position="36"/>
    </location>
</feature>
<organism evidence="2 3">
    <name type="scientific">Eubacterium plexicaudatum ASF492</name>
    <dbReference type="NCBI Taxonomy" id="1235802"/>
    <lineage>
        <taxon>Bacteria</taxon>
        <taxon>Bacillati</taxon>
        <taxon>Bacillota</taxon>
        <taxon>Clostridia</taxon>
        <taxon>Eubacteriales</taxon>
        <taxon>Eubacteriaceae</taxon>
        <taxon>Eubacterium</taxon>
    </lineage>
</organism>
<dbReference type="EMBL" id="AQFT01000068">
    <property type="protein sequence ID" value="EMZ27570.1"/>
    <property type="molecule type" value="Genomic_DNA"/>
</dbReference>
<protein>
    <submittedName>
        <fullName evidence="2">Uncharacterized protein</fullName>
    </submittedName>
</protein>
<keyword evidence="1" id="KW-0472">Membrane</keyword>
<dbReference type="STRING" id="1235802.C823_02239"/>
<dbReference type="AlphaFoldDB" id="N2ANB6"/>
<sequence>MASKNLTKIIFYFYFGSLVWIGASGMMFLIGVLLIVNL</sequence>
<name>N2ANB6_9FIRM</name>
<dbReference type="PATRIC" id="fig|1235802.3.peg.2376"/>
<proteinExistence type="predicted"/>
<dbReference type="HOGENOM" id="CLU_3328064_0_0_9"/>
<comment type="caution">
    <text evidence="2">The sequence shown here is derived from an EMBL/GenBank/DDBJ whole genome shotgun (WGS) entry which is preliminary data.</text>
</comment>
<evidence type="ECO:0000256" key="1">
    <source>
        <dbReference type="SAM" id="Phobius"/>
    </source>
</evidence>
<reference evidence="2 3" key="1">
    <citation type="journal article" date="2014" name="Genome Announc.">
        <title>Draft genome sequences of the altered schaedler flora, a defined bacterial community from gnotobiotic mice.</title>
        <authorList>
            <person name="Wannemuehler M.J."/>
            <person name="Overstreet A.M."/>
            <person name="Ward D.V."/>
            <person name="Phillips G.J."/>
        </authorList>
    </citation>
    <scope>NUCLEOTIDE SEQUENCE [LARGE SCALE GENOMIC DNA]</scope>
    <source>
        <strain evidence="2 3">ASF492</strain>
    </source>
</reference>
<dbReference type="Proteomes" id="UP000012589">
    <property type="component" value="Unassembled WGS sequence"/>
</dbReference>
<evidence type="ECO:0000313" key="3">
    <source>
        <dbReference type="Proteomes" id="UP000012589"/>
    </source>
</evidence>